<dbReference type="HAMAP" id="MF_00972">
    <property type="entry name" value="tRNA_aden_deaminase"/>
    <property type="match status" value="1"/>
</dbReference>
<reference evidence="10 12" key="1">
    <citation type="submission" date="2016-01" db="EMBL/GenBank/DDBJ databases">
        <title>Draft Genome Sequences of Seven Thermophilic Sporeformers Isolated from Foods.</title>
        <authorList>
            <person name="Berendsen E.M."/>
            <person name="Wells-Bennik M.H."/>
            <person name="Krawcyk A.O."/>
            <person name="De Jong A."/>
            <person name="Holsappel S."/>
            <person name="Eijlander R.T."/>
            <person name="Kuipers O.P."/>
        </authorList>
    </citation>
    <scope>NUCLEOTIDE SEQUENCE [LARGE SCALE GENOMIC DNA]</scope>
    <source>
        <strain evidence="10 12">B4135</strain>
    </source>
</reference>
<accession>A0A150M2V0</accession>
<sequence length="161" mass="17976">MDRNEYYMRMAIEEAKKAEEKQEVPIGCVIVLGDTVIARAHNLRETLQNPLAHAEILAVNEAAKRLKSWRLEDTEMFVTLEPCPMCAGSIVQSRIKRVVYGASDPKAGCAGTLMNLLQEERFNHRAEVVGGVLEEECGNLLTGFFKKLRDRKKAGEGQGNN</sequence>
<dbReference type="GO" id="GO:0008270">
    <property type="term" value="F:zinc ion binding"/>
    <property type="evidence" value="ECO:0007669"/>
    <property type="project" value="UniProtKB-UniRule"/>
</dbReference>
<evidence type="ECO:0000256" key="6">
    <source>
        <dbReference type="ARBA" id="ARBA00022833"/>
    </source>
</evidence>
<comment type="catalytic activity">
    <reaction evidence="7 8">
        <text>adenosine(34) in tRNA + H2O + H(+) = inosine(34) in tRNA + NH4(+)</text>
        <dbReference type="Rhea" id="RHEA:43168"/>
        <dbReference type="Rhea" id="RHEA-COMP:10373"/>
        <dbReference type="Rhea" id="RHEA-COMP:10374"/>
        <dbReference type="ChEBI" id="CHEBI:15377"/>
        <dbReference type="ChEBI" id="CHEBI:15378"/>
        <dbReference type="ChEBI" id="CHEBI:28938"/>
        <dbReference type="ChEBI" id="CHEBI:74411"/>
        <dbReference type="ChEBI" id="CHEBI:82852"/>
        <dbReference type="EC" id="3.5.4.33"/>
    </reaction>
</comment>
<dbReference type="PANTHER" id="PTHR11079:SF202">
    <property type="entry name" value="TRNA-SPECIFIC ADENOSINE DEAMINASE"/>
    <property type="match status" value="1"/>
</dbReference>
<dbReference type="Proteomes" id="UP000075683">
    <property type="component" value="Unassembled WGS sequence"/>
</dbReference>
<comment type="cofactor">
    <cofactor evidence="8">
        <name>Zn(2+)</name>
        <dbReference type="ChEBI" id="CHEBI:29105"/>
    </cofactor>
    <text evidence="8">Binds 1 zinc ion per subunit.</text>
</comment>
<organism evidence="10 12">
    <name type="scientific">Caldibacillus debilis</name>
    <dbReference type="NCBI Taxonomy" id="301148"/>
    <lineage>
        <taxon>Bacteria</taxon>
        <taxon>Bacillati</taxon>
        <taxon>Bacillota</taxon>
        <taxon>Bacilli</taxon>
        <taxon>Bacillales</taxon>
        <taxon>Bacillaceae</taxon>
        <taxon>Caldibacillus</taxon>
    </lineage>
</organism>
<dbReference type="Proteomes" id="UP000257014">
    <property type="component" value="Unassembled WGS sequence"/>
</dbReference>
<feature type="domain" description="CMP/dCMP-type deaminase" evidence="9">
    <location>
        <begin position="2"/>
        <end position="120"/>
    </location>
</feature>
<comment type="subunit">
    <text evidence="2 8">Homodimer.</text>
</comment>
<dbReference type="AlphaFoldDB" id="A0A150M2V0"/>
<dbReference type="GO" id="GO:0052717">
    <property type="term" value="F:tRNA-specific adenosine-34 deaminase activity"/>
    <property type="evidence" value="ECO:0007669"/>
    <property type="project" value="UniProtKB-UniRule"/>
</dbReference>
<evidence type="ECO:0000256" key="4">
    <source>
        <dbReference type="ARBA" id="ARBA00022723"/>
    </source>
</evidence>
<dbReference type="STRING" id="301148.B4135_0050"/>
<keyword evidence="6 8" id="KW-0862">Zinc</keyword>
<gene>
    <name evidence="8" type="primary">tadA</name>
    <name evidence="10" type="ORF">B4135_0050</name>
    <name evidence="11" type="ORF">C6P37_01695</name>
</gene>
<dbReference type="PATRIC" id="fig|301148.3.peg.3650"/>
<evidence type="ECO:0000256" key="8">
    <source>
        <dbReference type="HAMAP-Rule" id="MF_00972"/>
    </source>
</evidence>
<dbReference type="Pfam" id="PF14437">
    <property type="entry name" value="MafB19-deam"/>
    <property type="match status" value="1"/>
</dbReference>
<feature type="binding site" evidence="8">
    <location>
        <position position="53"/>
    </location>
    <ligand>
        <name>Zn(2+)</name>
        <dbReference type="ChEBI" id="CHEBI:29105"/>
        <note>catalytic</note>
    </ligand>
</feature>
<keyword evidence="5 8" id="KW-0378">Hydrolase</keyword>
<dbReference type="EMBL" id="QEWE01000006">
    <property type="protein sequence ID" value="REJ31391.1"/>
    <property type="molecule type" value="Genomic_DNA"/>
</dbReference>
<protein>
    <recommendedName>
        <fullName evidence="8">tRNA-specific adenosine deaminase</fullName>
        <ecNumber evidence="8">3.5.4.33</ecNumber>
    </recommendedName>
</protein>
<dbReference type="PROSITE" id="PS51747">
    <property type="entry name" value="CYT_DCMP_DEAMINASES_2"/>
    <property type="match status" value="1"/>
</dbReference>
<evidence type="ECO:0000313" key="10">
    <source>
        <dbReference type="EMBL" id="KYD18823.1"/>
    </source>
</evidence>
<comment type="similarity">
    <text evidence="1">Belongs to the cytidine and deoxycytidylate deaminase family. ADAT2 subfamily.</text>
</comment>
<feature type="active site" description="Proton donor" evidence="8">
    <location>
        <position position="55"/>
    </location>
</feature>
<evidence type="ECO:0000256" key="5">
    <source>
        <dbReference type="ARBA" id="ARBA00022801"/>
    </source>
</evidence>
<dbReference type="CDD" id="cd01285">
    <property type="entry name" value="nucleoside_deaminase"/>
    <property type="match status" value="1"/>
</dbReference>
<keyword evidence="4 8" id="KW-0479">Metal-binding</keyword>
<dbReference type="InterPro" id="IPR058535">
    <property type="entry name" value="MafB19-deam"/>
</dbReference>
<evidence type="ECO:0000256" key="7">
    <source>
        <dbReference type="ARBA" id="ARBA00048045"/>
    </source>
</evidence>
<dbReference type="OrthoDB" id="9802676at2"/>
<comment type="caution">
    <text evidence="10">The sequence shown here is derived from an EMBL/GenBank/DDBJ whole genome shotgun (WGS) entry which is preliminary data.</text>
</comment>
<dbReference type="InterPro" id="IPR016193">
    <property type="entry name" value="Cytidine_deaminase-like"/>
</dbReference>
<dbReference type="NCBIfam" id="NF008113">
    <property type="entry name" value="PRK10860.1"/>
    <property type="match status" value="1"/>
</dbReference>
<dbReference type="EC" id="3.5.4.33" evidence="8"/>
<evidence type="ECO:0000313" key="11">
    <source>
        <dbReference type="EMBL" id="REJ31391.1"/>
    </source>
</evidence>
<dbReference type="InterPro" id="IPR028883">
    <property type="entry name" value="tRNA_aden_deaminase"/>
</dbReference>
<feature type="binding site" evidence="8">
    <location>
        <position position="83"/>
    </location>
    <ligand>
        <name>Zn(2+)</name>
        <dbReference type="ChEBI" id="CHEBI:29105"/>
        <note>catalytic</note>
    </ligand>
</feature>
<evidence type="ECO:0000313" key="13">
    <source>
        <dbReference type="Proteomes" id="UP000257014"/>
    </source>
</evidence>
<comment type="function">
    <text evidence="8">Catalyzes the deamination of adenosine to inosine at the wobble position 34 of tRNA(Arg2).</text>
</comment>
<feature type="binding site" evidence="8">
    <location>
        <position position="86"/>
    </location>
    <ligand>
        <name>Zn(2+)</name>
        <dbReference type="ChEBI" id="CHEBI:29105"/>
        <note>catalytic</note>
    </ligand>
</feature>
<dbReference type="FunFam" id="3.40.140.10:FF:000005">
    <property type="entry name" value="tRNA-specific adenosine deaminase"/>
    <property type="match status" value="1"/>
</dbReference>
<proteinExistence type="inferred from homology"/>
<dbReference type="PROSITE" id="PS00903">
    <property type="entry name" value="CYT_DCMP_DEAMINASES_1"/>
    <property type="match status" value="1"/>
</dbReference>
<dbReference type="EMBL" id="LQYT01000045">
    <property type="protein sequence ID" value="KYD18823.1"/>
    <property type="molecule type" value="Genomic_DNA"/>
</dbReference>
<name>A0A150M2V0_9BACI</name>
<dbReference type="InterPro" id="IPR016192">
    <property type="entry name" value="APOBEC/CMP_deaminase_Zn-bd"/>
</dbReference>
<dbReference type="Gene3D" id="3.40.140.10">
    <property type="entry name" value="Cytidine Deaminase, domain 2"/>
    <property type="match status" value="1"/>
</dbReference>
<dbReference type="PANTHER" id="PTHR11079">
    <property type="entry name" value="CYTOSINE DEAMINASE FAMILY MEMBER"/>
    <property type="match status" value="1"/>
</dbReference>
<evidence type="ECO:0000256" key="3">
    <source>
        <dbReference type="ARBA" id="ARBA00022694"/>
    </source>
</evidence>
<evidence type="ECO:0000256" key="2">
    <source>
        <dbReference type="ARBA" id="ARBA00011738"/>
    </source>
</evidence>
<evidence type="ECO:0000259" key="9">
    <source>
        <dbReference type="PROSITE" id="PS51747"/>
    </source>
</evidence>
<dbReference type="RefSeq" id="WP_061569000.1">
    <property type="nucleotide sequence ID" value="NZ_JBAIZG010000069.1"/>
</dbReference>
<dbReference type="SUPFAM" id="SSF53927">
    <property type="entry name" value="Cytidine deaminase-like"/>
    <property type="match status" value="1"/>
</dbReference>
<dbReference type="InterPro" id="IPR002125">
    <property type="entry name" value="CMP_dCMP_dom"/>
</dbReference>
<dbReference type="GO" id="GO:0002100">
    <property type="term" value="P:tRNA wobble adenosine to inosine editing"/>
    <property type="evidence" value="ECO:0007669"/>
    <property type="project" value="UniProtKB-UniRule"/>
</dbReference>
<evidence type="ECO:0000256" key="1">
    <source>
        <dbReference type="ARBA" id="ARBA00010669"/>
    </source>
</evidence>
<keyword evidence="3 8" id="KW-0819">tRNA processing</keyword>
<reference evidence="11 13" key="2">
    <citation type="submission" date="2018-03" db="EMBL/GenBank/DDBJ databases">
        <authorList>
            <person name="Keele B.F."/>
        </authorList>
    </citation>
    <scope>NUCLEOTIDE SEQUENCE [LARGE SCALE GENOMIC DNA]</scope>
    <source>
        <strain evidence="11">ZCTH4_d</strain>
    </source>
</reference>
<evidence type="ECO:0000313" key="12">
    <source>
        <dbReference type="Proteomes" id="UP000075683"/>
    </source>
</evidence>